<evidence type="ECO:0000256" key="3">
    <source>
        <dbReference type="ARBA" id="ARBA00022475"/>
    </source>
</evidence>
<keyword evidence="11" id="KW-1185">Reference proteome</keyword>
<feature type="transmembrane region" description="Helical" evidence="8">
    <location>
        <begin position="178"/>
        <end position="200"/>
    </location>
</feature>
<dbReference type="AlphaFoldDB" id="A0A4Q7Y9N2"/>
<keyword evidence="2" id="KW-0813">Transport</keyword>
<feature type="compositionally biased region" description="Low complexity" evidence="7">
    <location>
        <begin position="424"/>
        <end position="447"/>
    </location>
</feature>
<dbReference type="SUPFAM" id="SSF103473">
    <property type="entry name" value="MFS general substrate transporter"/>
    <property type="match status" value="1"/>
</dbReference>
<keyword evidence="3" id="KW-1003">Cell membrane</keyword>
<comment type="caution">
    <text evidence="10">The sequence shown here is derived from an EMBL/GenBank/DDBJ whole genome shotgun (WGS) entry which is preliminary data.</text>
</comment>
<feature type="transmembrane region" description="Helical" evidence="8">
    <location>
        <begin position="221"/>
        <end position="241"/>
    </location>
</feature>
<proteinExistence type="predicted"/>
<reference evidence="10 11" key="1">
    <citation type="submission" date="2019-02" db="EMBL/GenBank/DDBJ databases">
        <title>Sequencing the genomes of 1000 actinobacteria strains.</title>
        <authorList>
            <person name="Klenk H.-P."/>
        </authorList>
    </citation>
    <scope>NUCLEOTIDE SEQUENCE [LARGE SCALE GENOMIC DNA]</scope>
    <source>
        <strain evidence="10 11">DSM 44509</strain>
    </source>
</reference>
<sequence length="447" mass="45908">MSALLRRWPPLALFLRLPVVPRLLLLSQLAFHLGFYLVVPFLVVRLTEDLAFTGALVGLVLGARTFSQQGLFVLGGGLADRFGIKPMIVLGCVIRIAGFLVLGLATSVAGVLAGAVMTGFAAALFSPAVESAIADVGRGLERDGIASRVEVFGLDAVASMIGALAGPALGALLLPAPFAVTCAIGAAVFLAVLLAHLRWLPSGLRTEGSGEESVLAGWRQVLRNRVFLAFAACYCTYLVSYNQLYLALPVELTRATGGQGALGWLFVLAAVLVLVCQLPVTALARRAGPRRALPAGFALMSAAFLLVAAVAPLPPLPGPWALAPAVGMVVLLYTGQMLAVPVAQDLVPRLAGERRLGAHFGVLASVGGLAVLVGSTAAGALLDAAYVPSPGAAVPWLALGALPALSAGALWLLTRRLPRADGSAPTRPADPVPAAVTADVDGTSPDR</sequence>
<evidence type="ECO:0000256" key="5">
    <source>
        <dbReference type="ARBA" id="ARBA00022989"/>
    </source>
</evidence>
<dbReference type="Pfam" id="PF07690">
    <property type="entry name" value="MFS_1"/>
    <property type="match status" value="1"/>
</dbReference>
<dbReference type="InterPro" id="IPR036259">
    <property type="entry name" value="MFS_trans_sf"/>
</dbReference>
<evidence type="ECO:0000256" key="1">
    <source>
        <dbReference type="ARBA" id="ARBA00004651"/>
    </source>
</evidence>
<feature type="transmembrane region" description="Helical" evidence="8">
    <location>
        <begin position="87"/>
        <end position="105"/>
    </location>
</feature>
<dbReference type="InterPro" id="IPR020846">
    <property type="entry name" value="MFS_dom"/>
</dbReference>
<feature type="transmembrane region" description="Helical" evidence="8">
    <location>
        <begin position="320"/>
        <end position="340"/>
    </location>
</feature>
<dbReference type="OrthoDB" id="3285778at2"/>
<feature type="transmembrane region" description="Helical" evidence="8">
    <location>
        <begin position="394"/>
        <end position="413"/>
    </location>
</feature>
<dbReference type="Gene3D" id="1.20.1250.20">
    <property type="entry name" value="MFS general substrate transporter like domains"/>
    <property type="match status" value="1"/>
</dbReference>
<comment type="subcellular location">
    <subcellularLocation>
        <location evidence="1">Cell membrane</location>
        <topology evidence="1">Multi-pass membrane protein</topology>
    </subcellularLocation>
</comment>
<dbReference type="PANTHER" id="PTHR23517">
    <property type="entry name" value="RESISTANCE PROTEIN MDTM, PUTATIVE-RELATED-RELATED"/>
    <property type="match status" value="1"/>
</dbReference>
<evidence type="ECO:0000313" key="10">
    <source>
        <dbReference type="EMBL" id="RZU33518.1"/>
    </source>
</evidence>
<keyword evidence="5 8" id="KW-1133">Transmembrane helix</keyword>
<evidence type="ECO:0000256" key="4">
    <source>
        <dbReference type="ARBA" id="ARBA00022692"/>
    </source>
</evidence>
<feature type="transmembrane region" description="Helical" evidence="8">
    <location>
        <begin position="360"/>
        <end position="382"/>
    </location>
</feature>
<evidence type="ECO:0000256" key="7">
    <source>
        <dbReference type="SAM" id="MobiDB-lite"/>
    </source>
</evidence>
<feature type="domain" description="Major facilitator superfamily (MFS) profile" evidence="9">
    <location>
        <begin position="20"/>
        <end position="418"/>
    </location>
</feature>
<feature type="transmembrane region" description="Helical" evidence="8">
    <location>
        <begin position="111"/>
        <end position="130"/>
    </location>
</feature>
<feature type="region of interest" description="Disordered" evidence="7">
    <location>
        <begin position="421"/>
        <end position="447"/>
    </location>
</feature>
<dbReference type="Proteomes" id="UP000292507">
    <property type="component" value="Unassembled WGS sequence"/>
</dbReference>
<accession>A0A4Q7Y9N2</accession>
<dbReference type="RefSeq" id="WP_104526888.1">
    <property type="nucleotide sequence ID" value="NZ_POQT01000002.1"/>
</dbReference>
<evidence type="ECO:0000256" key="2">
    <source>
        <dbReference type="ARBA" id="ARBA00022448"/>
    </source>
</evidence>
<feature type="transmembrane region" description="Helical" evidence="8">
    <location>
        <begin position="23"/>
        <end position="44"/>
    </location>
</feature>
<feature type="transmembrane region" description="Helical" evidence="8">
    <location>
        <begin position="261"/>
        <end position="280"/>
    </location>
</feature>
<feature type="transmembrane region" description="Helical" evidence="8">
    <location>
        <begin position="50"/>
        <end position="66"/>
    </location>
</feature>
<evidence type="ECO:0000259" key="9">
    <source>
        <dbReference type="PROSITE" id="PS50850"/>
    </source>
</evidence>
<dbReference type="EMBL" id="SHKV01000001">
    <property type="protein sequence ID" value="RZU33518.1"/>
    <property type="molecule type" value="Genomic_DNA"/>
</dbReference>
<dbReference type="GO" id="GO:0005886">
    <property type="term" value="C:plasma membrane"/>
    <property type="evidence" value="ECO:0007669"/>
    <property type="project" value="UniProtKB-SubCell"/>
</dbReference>
<dbReference type="PROSITE" id="PS50850">
    <property type="entry name" value="MFS"/>
    <property type="match status" value="1"/>
</dbReference>
<dbReference type="PANTHER" id="PTHR23517:SF2">
    <property type="entry name" value="MULTIDRUG RESISTANCE PROTEIN MDTH"/>
    <property type="match status" value="1"/>
</dbReference>
<evidence type="ECO:0000313" key="11">
    <source>
        <dbReference type="Proteomes" id="UP000292507"/>
    </source>
</evidence>
<dbReference type="InterPro" id="IPR011701">
    <property type="entry name" value="MFS"/>
</dbReference>
<gene>
    <name evidence="10" type="ORF">BKA19_3250</name>
</gene>
<keyword evidence="6 8" id="KW-0472">Membrane</keyword>
<evidence type="ECO:0000256" key="6">
    <source>
        <dbReference type="ARBA" id="ARBA00023136"/>
    </source>
</evidence>
<evidence type="ECO:0000256" key="8">
    <source>
        <dbReference type="SAM" id="Phobius"/>
    </source>
</evidence>
<protein>
    <submittedName>
        <fullName evidence="10">Cyanate permease</fullName>
    </submittedName>
</protein>
<organism evidence="10 11">
    <name type="scientific">Blastococcus saxobsidens</name>
    <dbReference type="NCBI Taxonomy" id="138336"/>
    <lineage>
        <taxon>Bacteria</taxon>
        <taxon>Bacillati</taxon>
        <taxon>Actinomycetota</taxon>
        <taxon>Actinomycetes</taxon>
        <taxon>Geodermatophilales</taxon>
        <taxon>Geodermatophilaceae</taxon>
        <taxon>Blastococcus</taxon>
    </lineage>
</organism>
<dbReference type="GO" id="GO:0022857">
    <property type="term" value="F:transmembrane transporter activity"/>
    <property type="evidence" value="ECO:0007669"/>
    <property type="project" value="InterPro"/>
</dbReference>
<name>A0A4Q7Y9N2_9ACTN</name>
<keyword evidence="4 8" id="KW-0812">Transmembrane</keyword>
<dbReference type="InterPro" id="IPR050171">
    <property type="entry name" value="MFS_Transporters"/>
</dbReference>
<feature type="transmembrane region" description="Helical" evidence="8">
    <location>
        <begin position="292"/>
        <end position="314"/>
    </location>
</feature>